<organism evidence="2 3">
    <name type="scientific">Lachnospira eligens (strain ATCC 27750 / DSM 3376 / VPI C15-48 / C15-B4)</name>
    <name type="common">Eubacterium eligens</name>
    <dbReference type="NCBI Taxonomy" id="515620"/>
    <lineage>
        <taxon>Bacteria</taxon>
        <taxon>Bacillati</taxon>
        <taxon>Bacillota</taxon>
        <taxon>Clostridia</taxon>
        <taxon>Lachnospirales</taxon>
        <taxon>Lachnospiraceae</taxon>
        <taxon>Lachnospira</taxon>
    </lineage>
</organism>
<name>C4Z2F9_LACE2</name>
<evidence type="ECO:0000313" key="3">
    <source>
        <dbReference type="Proteomes" id="UP000001476"/>
    </source>
</evidence>
<evidence type="ECO:0000259" key="1">
    <source>
        <dbReference type="Pfam" id="PF10543"/>
    </source>
</evidence>
<gene>
    <name evidence="2" type="ordered locus">EUBELI_01542</name>
</gene>
<dbReference type="STRING" id="515620.EUBELI_01542"/>
<dbReference type="eggNOG" id="COG1502">
    <property type="taxonomic scope" value="Bacteria"/>
</dbReference>
<dbReference type="AlphaFoldDB" id="C4Z2F9"/>
<reference evidence="2 3" key="1">
    <citation type="journal article" date="2009" name="Proc. Natl. Acad. Sci. U.S.A.">
        <title>Characterizing a model human gut microbiota composed of members of its two dominant bacterial phyla.</title>
        <authorList>
            <person name="Mahowald M.A."/>
            <person name="Rey F.E."/>
            <person name="Seedorf H."/>
            <person name="Turnbaugh P.J."/>
            <person name="Fulton R.S."/>
            <person name="Wollam A."/>
            <person name="Shah N."/>
            <person name="Wang C."/>
            <person name="Magrini V."/>
            <person name="Wilson R.K."/>
            <person name="Cantarel B.L."/>
            <person name="Coutinho P.M."/>
            <person name="Henrissat B."/>
            <person name="Crock L.W."/>
            <person name="Russell A."/>
            <person name="Verberkmoes N.C."/>
            <person name="Hettich R.L."/>
            <person name="Gordon J.I."/>
        </authorList>
    </citation>
    <scope>NUCLEOTIDE SEQUENCE [LARGE SCALE GENOMIC DNA]</scope>
    <source>
        <strain evidence="3">ATCC 27750 / DSM 3376 / VPI C15-48 / C15-B4</strain>
    </source>
</reference>
<protein>
    <recommendedName>
        <fullName evidence="1">KilA-N DNA-binding domain-containing protein</fullName>
    </recommendedName>
</protein>
<evidence type="ECO:0000313" key="2">
    <source>
        <dbReference type="EMBL" id="ACR72534.1"/>
    </source>
</evidence>
<feature type="domain" description="KilA-N DNA-binding" evidence="1">
    <location>
        <begin position="53"/>
        <end position="137"/>
    </location>
</feature>
<dbReference type="InterPro" id="IPR018873">
    <property type="entry name" value="KilA-N_DNA-bd_domain"/>
</dbReference>
<dbReference type="HOGENOM" id="CLU_055403_0_0_9"/>
<keyword evidence="3" id="KW-1185">Reference proteome</keyword>
<sequence length="378" mass="43695">MEIRTYCLRQQYVHMRFADDFLNTKGMEGFMAEDKRKEEIAVIEINEEFMKKKLYEFRGTKVLLDADLAEVYGYELKAFNQQVKRNIERFQNDMMFQLSDNEVEYLRSHFVTANISSKSRSNPYVFTEQGVYMLMTVLKGELAVRQSIALVRTFKRMKDYILENRDLIGQRELLQLSMETANNRIEISKINSDMISLEKQISDVAEGLKDVVTKSELADMMNSFISDDDEKWLMFNAKFSSADEVYESIYRQAKSSIYVVDNYIGLRTLVHLKNSPTGVNIILFSDNVGNNKLHNIEYMDFRKEYPTVKLSMKKTGGIFHDRFIVLDYGTTDERVFLCGASSKDAGARITSIVEDYGIAKYNSVIVGLLKNSPLVLPK</sequence>
<dbReference type="KEGG" id="eel:EUBELI_01542"/>
<proteinExistence type="predicted"/>
<dbReference type="Proteomes" id="UP000001476">
    <property type="component" value="Chromosome"/>
</dbReference>
<dbReference type="EMBL" id="CP001104">
    <property type="protein sequence ID" value="ACR72534.1"/>
    <property type="molecule type" value="Genomic_DNA"/>
</dbReference>
<accession>C4Z2F9</accession>
<dbReference type="Pfam" id="PF10543">
    <property type="entry name" value="ORF6N"/>
    <property type="match status" value="1"/>
</dbReference>